<feature type="compositionally biased region" description="Polar residues" evidence="1">
    <location>
        <begin position="1"/>
        <end position="36"/>
    </location>
</feature>
<feature type="compositionally biased region" description="Acidic residues" evidence="1">
    <location>
        <begin position="147"/>
        <end position="182"/>
    </location>
</feature>
<feature type="region of interest" description="Disordered" evidence="1">
    <location>
        <begin position="1"/>
        <end position="200"/>
    </location>
</feature>
<keyword evidence="3" id="KW-1185">Reference proteome</keyword>
<feature type="compositionally biased region" description="Basic and acidic residues" evidence="1">
    <location>
        <begin position="189"/>
        <end position="200"/>
    </location>
</feature>
<dbReference type="Proteomes" id="UP000636479">
    <property type="component" value="Unassembled WGS sequence"/>
</dbReference>
<dbReference type="GeneID" id="59351564"/>
<feature type="compositionally biased region" description="Basic residues" evidence="1">
    <location>
        <begin position="50"/>
        <end position="59"/>
    </location>
</feature>
<accession>A0A8H6S3E6</accession>
<feature type="compositionally biased region" description="Polar residues" evidence="1">
    <location>
        <begin position="94"/>
        <end position="110"/>
    </location>
</feature>
<comment type="caution">
    <text evidence="2">The sequence shown here is derived from an EMBL/GenBank/DDBJ whole genome shotgun (WGS) entry which is preliminary data.</text>
</comment>
<feature type="compositionally biased region" description="Pro residues" evidence="1">
    <location>
        <begin position="71"/>
        <end position="88"/>
    </location>
</feature>
<reference evidence="2" key="1">
    <citation type="submission" date="2020-05" db="EMBL/GenBank/DDBJ databases">
        <title>Mycena genomes resolve the evolution of fungal bioluminescence.</title>
        <authorList>
            <person name="Tsai I.J."/>
        </authorList>
    </citation>
    <scope>NUCLEOTIDE SEQUENCE</scope>
    <source>
        <strain evidence="2">171206Taipei</strain>
    </source>
</reference>
<protein>
    <submittedName>
        <fullName evidence="2">Uncharacterized protein</fullName>
    </submittedName>
</protein>
<evidence type="ECO:0000313" key="3">
    <source>
        <dbReference type="Proteomes" id="UP000636479"/>
    </source>
</evidence>
<sequence length="466" mass="51266">MSAQRLMPNNSQSAGGLPTLSANPNQPSKYRLTSPTKAKVWPGKTTGPLKSRRSSHARKRFADETERPGAPVSPSPTPCRFTSPPPVCPAEYNKVSSPTESVFSRSQVVVTSKWKDSESGSPTADRSFDRPASSPEVSPQTLPPLCTEDDSDDEAFVENGEFSEYEEEEEDSYYGDENDSEEACSAVHSESHAKQHPRDQQLENEFWSTRLHDYVATTAQGDYEEPISFPFTFSSPYGAPVFPSPAVVAQRVVGYIPVVLVSVPVIHQGLVHDRPSDEHIFDARFDGYYYDSAGPYDFHRAVLDRSSARDPHSYAQALPATQALVRQLALEYPQIRPDMLTPLVQAPSASLIGTNPYACPFPSCDDHILPTLNAAQAHIHGSHAPARSCPVSGCCEQRGYTAEQLAAHMHREHRVEPARARTCLQCKLCGDQCVGEQRYAAHATRCARGRSPEVTERPSKRARLAA</sequence>
<proteinExistence type="predicted"/>
<name>A0A8H6S3E6_9AGAR</name>
<dbReference type="EMBL" id="JACAZF010000013">
    <property type="protein sequence ID" value="KAF7291132.1"/>
    <property type="molecule type" value="Genomic_DNA"/>
</dbReference>
<evidence type="ECO:0000313" key="2">
    <source>
        <dbReference type="EMBL" id="KAF7291132.1"/>
    </source>
</evidence>
<gene>
    <name evidence="2" type="ORF">MIND_01256400</name>
</gene>
<organism evidence="2 3">
    <name type="scientific">Mycena indigotica</name>
    <dbReference type="NCBI Taxonomy" id="2126181"/>
    <lineage>
        <taxon>Eukaryota</taxon>
        <taxon>Fungi</taxon>
        <taxon>Dikarya</taxon>
        <taxon>Basidiomycota</taxon>
        <taxon>Agaricomycotina</taxon>
        <taxon>Agaricomycetes</taxon>
        <taxon>Agaricomycetidae</taxon>
        <taxon>Agaricales</taxon>
        <taxon>Marasmiineae</taxon>
        <taxon>Mycenaceae</taxon>
        <taxon>Mycena</taxon>
    </lineage>
</organism>
<dbReference type="RefSeq" id="XP_037214254.1">
    <property type="nucleotide sequence ID" value="XM_037369048.1"/>
</dbReference>
<dbReference type="AlphaFoldDB" id="A0A8H6S3E6"/>
<dbReference type="OrthoDB" id="3046670at2759"/>
<evidence type="ECO:0000256" key="1">
    <source>
        <dbReference type="SAM" id="MobiDB-lite"/>
    </source>
</evidence>